<dbReference type="GeneID" id="77924217"/>
<dbReference type="Proteomes" id="UP000400849">
    <property type="component" value="Segment"/>
</dbReference>
<evidence type="ECO:0000313" key="2">
    <source>
        <dbReference type="Proteomes" id="UP000400849"/>
    </source>
</evidence>
<keyword evidence="2" id="KW-1185">Reference proteome</keyword>
<protein>
    <submittedName>
        <fullName evidence="1">Uncharacterized protein</fullName>
    </submittedName>
</protein>
<dbReference type="RefSeq" id="YP_010648758.1">
    <property type="nucleotide sequence ID" value="NC_070762.1"/>
</dbReference>
<dbReference type="EMBL" id="MN484601">
    <property type="protein sequence ID" value="QGF20228.1"/>
    <property type="molecule type" value="Genomic_DNA"/>
</dbReference>
<gene>
    <name evidence="1" type="primary">49</name>
    <name evidence="1" type="ORF">SEA_SIXAMA_49</name>
</gene>
<proteinExistence type="predicted"/>
<evidence type="ECO:0000313" key="1">
    <source>
        <dbReference type="EMBL" id="QGF20228.1"/>
    </source>
</evidence>
<sequence>MTTRTKPLKTTEANLNLNYVDMRVYTGSVENARKLNVDQSAPGQEIKQITPRHFELSFSSHFDANRIRQGRGFVYLTSAKVTEQHLTARRRYFTLNPGEHTRTYFETHDPQNKPPKWLQNAIYVAEDHIRSSLMLPTLTAKELRELIRSNGWHKDTKRYSTLADPGQVLFRGYTTADDSALVQNILDYWFSLPENRNHIRADIEYRRTIKYTPLWQKIAEVRKA</sequence>
<organism evidence="1 2">
    <name type="scientific">Gordonia phage Sixama</name>
    <dbReference type="NCBI Taxonomy" id="2653271"/>
    <lineage>
        <taxon>Viruses</taxon>
        <taxon>Duplodnaviria</taxon>
        <taxon>Heunggongvirae</taxon>
        <taxon>Uroviricota</taxon>
        <taxon>Caudoviricetes</taxon>
        <taxon>Sixamavirus</taxon>
        <taxon>Sixamavirus sixama</taxon>
    </lineage>
</organism>
<reference evidence="1 2" key="1">
    <citation type="submission" date="2019-09" db="EMBL/GenBank/DDBJ databases">
        <authorList>
            <person name="Christie C.A."/>
            <person name="Diallo A.S."/>
            <person name="Dixon Z."/>
            <person name="McIntosh P.M."/>
            <person name="Murthy K.H."/>
            <person name="Rosen M.G."/>
            <person name="Simpson L.M."/>
            <person name="Koustas K."/>
            <person name="Fogarty M.P."/>
            <person name="Molloy S.D."/>
            <person name="Garlena R.A."/>
            <person name="Russell D.A."/>
            <person name="Pope W.H."/>
            <person name="Jacobs-Sera D."/>
            <person name="Hatfull G.F."/>
        </authorList>
    </citation>
    <scope>NUCLEOTIDE SEQUENCE [LARGE SCALE GENOMIC DNA]</scope>
</reference>
<accession>A0A5Q2F1T2</accession>
<dbReference type="KEGG" id="vg:77924217"/>
<name>A0A5Q2F1T2_9CAUD</name>